<protein>
    <recommendedName>
        <fullName evidence="3">PIN domain-containing protein</fullName>
    </recommendedName>
</protein>
<dbReference type="RefSeq" id="WP_344612423.1">
    <property type="nucleotide sequence ID" value="NZ_BAAARV010000020.1"/>
</dbReference>
<name>A0ABP5T009_9ACTN</name>
<dbReference type="Proteomes" id="UP001501444">
    <property type="component" value="Unassembled WGS sequence"/>
</dbReference>
<dbReference type="InterPro" id="IPR021799">
    <property type="entry name" value="PIN-like_prokaryotic"/>
</dbReference>
<dbReference type="EMBL" id="BAAARV010000020">
    <property type="protein sequence ID" value="GAA2341010.1"/>
    <property type="molecule type" value="Genomic_DNA"/>
</dbReference>
<keyword evidence="2" id="KW-1185">Reference proteome</keyword>
<evidence type="ECO:0000313" key="2">
    <source>
        <dbReference type="Proteomes" id="UP001501444"/>
    </source>
</evidence>
<accession>A0ABP5T009</accession>
<organism evidence="1 2">
    <name type="scientific">Dactylosporangium salmoneum</name>
    <dbReference type="NCBI Taxonomy" id="53361"/>
    <lineage>
        <taxon>Bacteria</taxon>
        <taxon>Bacillati</taxon>
        <taxon>Actinomycetota</taxon>
        <taxon>Actinomycetes</taxon>
        <taxon>Micromonosporales</taxon>
        <taxon>Micromonosporaceae</taxon>
        <taxon>Dactylosporangium</taxon>
    </lineage>
</organism>
<sequence>MLAIDWMQIATLDAMEDLRTFVKWADRLGSGRHGLGEASVFAAAELRQGVAITDDRGAVKVARKHGVDVHGTIWLMAEVCKDGKLNERAAGGLIDALRADAMRLPCSGDQFPNFARQHGLL</sequence>
<proteinExistence type="predicted"/>
<gene>
    <name evidence="1" type="ORF">GCM10010170_024240</name>
</gene>
<dbReference type="Pfam" id="PF11848">
    <property type="entry name" value="DUF3368"/>
    <property type="match status" value="1"/>
</dbReference>
<reference evidence="2" key="1">
    <citation type="journal article" date="2019" name="Int. J. Syst. Evol. Microbiol.">
        <title>The Global Catalogue of Microorganisms (GCM) 10K type strain sequencing project: providing services to taxonomists for standard genome sequencing and annotation.</title>
        <authorList>
            <consortium name="The Broad Institute Genomics Platform"/>
            <consortium name="The Broad Institute Genome Sequencing Center for Infectious Disease"/>
            <person name="Wu L."/>
            <person name="Ma J."/>
        </authorList>
    </citation>
    <scope>NUCLEOTIDE SEQUENCE [LARGE SCALE GENOMIC DNA]</scope>
    <source>
        <strain evidence="2">JCM 3272</strain>
    </source>
</reference>
<evidence type="ECO:0000313" key="1">
    <source>
        <dbReference type="EMBL" id="GAA2341010.1"/>
    </source>
</evidence>
<evidence type="ECO:0008006" key="3">
    <source>
        <dbReference type="Google" id="ProtNLM"/>
    </source>
</evidence>
<comment type="caution">
    <text evidence="1">The sequence shown here is derived from an EMBL/GenBank/DDBJ whole genome shotgun (WGS) entry which is preliminary data.</text>
</comment>